<dbReference type="Pfam" id="PF13407">
    <property type="entry name" value="Peripla_BP_4"/>
    <property type="match status" value="1"/>
</dbReference>
<feature type="domain" description="Periplasmic binding protein" evidence="4">
    <location>
        <begin position="65"/>
        <end position="313"/>
    </location>
</feature>
<sequence>MDLRPDVSKGVDYKKGLAYLFFICSLGFFGNVEADVKEGGRNEFKYLIDQVYLLPLVRQKEEIKIAVVYPGLQASDYWQRSLSALRGRLDDLGILYKLDIRFSQPHTQQGLQEAHILEMLDHEPDYLVYTINSLRQQRMVEALLQREEPKLIIQNLTRPIADWYDIQPLIYIGFDHVEGANKLAQYFTKRFSKGSEYGIIFWGKGVLSDQRGLTFEHKVGSYHKLKASYYTQSRAEAKRSTLLMLKNNPELKYIYVCSTDAALGAVDALKDLQRSDVAINGWGGGQAELDAFQEGLLDVVLMRVNDQNGIAMAEAIRLDMLNQPVPSVYAGDFRVLTQGMDLRLVDRYIKEAFVYSGDVRK</sequence>
<comment type="subcellular location">
    <subcellularLocation>
        <location evidence="1">Cell envelope</location>
    </subcellularLocation>
</comment>
<evidence type="ECO:0000256" key="3">
    <source>
        <dbReference type="ARBA" id="ARBA00022729"/>
    </source>
</evidence>
<dbReference type="EMBL" id="AP014546">
    <property type="protein sequence ID" value="BBB30566.1"/>
    <property type="molecule type" value="Genomic_DNA"/>
</dbReference>
<dbReference type="GO" id="GO:0030313">
    <property type="term" value="C:cell envelope"/>
    <property type="evidence" value="ECO:0007669"/>
    <property type="project" value="UniProtKB-SubCell"/>
</dbReference>
<dbReference type="AlphaFoldDB" id="A0A7R6PLT9"/>
<dbReference type="SUPFAM" id="SSF53822">
    <property type="entry name" value="Periplasmic binding protein-like I"/>
    <property type="match status" value="1"/>
</dbReference>
<dbReference type="PANTHER" id="PTHR46847">
    <property type="entry name" value="D-ALLOSE-BINDING PERIPLASMIC PROTEIN-RELATED"/>
    <property type="match status" value="1"/>
</dbReference>
<evidence type="ECO:0000256" key="2">
    <source>
        <dbReference type="ARBA" id="ARBA00007639"/>
    </source>
</evidence>
<dbReference type="KEGG" id="njp:NEJAP_2622"/>
<comment type="similarity">
    <text evidence="2">Belongs to the bacterial solute-binding protein 2 family.</text>
</comment>
<evidence type="ECO:0000259" key="4">
    <source>
        <dbReference type="Pfam" id="PF13407"/>
    </source>
</evidence>
<dbReference type="GO" id="GO:0030246">
    <property type="term" value="F:carbohydrate binding"/>
    <property type="evidence" value="ECO:0007669"/>
    <property type="project" value="UniProtKB-ARBA"/>
</dbReference>
<organism evidence="5 6">
    <name type="scientific">Neptunomonas japonica JAMM 1380</name>
    <dbReference type="NCBI Taxonomy" id="1441457"/>
    <lineage>
        <taxon>Bacteria</taxon>
        <taxon>Pseudomonadati</taxon>
        <taxon>Pseudomonadota</taxon>
        <taxon>Gammaproteobacteria</taxon>
        <taxon>Oceanospirillales</taxon>
        <taxon>Oceanospirillaceae</taxon>
        <taxon>Neptunomonas</taxon>
    </lineage>
</organism>
<dbReference type="PANTHER" id="PTHR46847:SF1">
    <property type="entry name" value="D-ALLOSE-BINDING PERIPLASMIC PROTEIN-RELATED"/>
    <property type="match status" value="1"/>
</dbReference>
<keyword evidence="6" id="KW-1185">Reference proteome</keyword>
<dbReference type="Gene3D" id="3.40.50.2300">
    <property type="match status" value="2"/>
</dbReference>
<dbReference type="Proteomes" id="UP000595332">
    <property type="component" value="Chromosome"/>
</dbReference>
<dbReference type="GO" id="GO:0055085">
    <property type="term" value="P:transmembrane transport"/>
    <property type="evidence" value="ECO:0007669"/>
    <property type="project" value="UniProtKB-ARBA"/>
</dbReference>
<dbReference type="InterPro" id="IPR028082">
    <property type="entry name" value="Peripla_BP_I"/>
</dbReference>
<evidence type="ECO:0000313" key="6">
    <source>
        <dbReference type="Proteomes" id="UP000595332"/>
    </source>
</evidence>
<gene>
    <name evidence="5" type="primary">luxP</name>
    <name evidence="5" type="ORF">NEJAP_2622</name>
</gene>
<keyword evidence="3" id="KW-0732">Signal</keyword>
<protein>
    <submittedName>
        <fullName evidence="5">Autoinducer 2-binding periplasmic protein LuxP</fullName>
    </submittedName>
</protein>
<reference evidence="5 6" key="1">
    <citation type="journal article" date="2008" name="Int. J. Syst. Evol. Microbiol.">
        <title>Neptunomonas japonica sp. nov., an Osedax japonicus symbiont-like bacterium isolated from sediment adjacent to sperm whale carcasses off Kagoshima, Japan.</title>
        <authorList>
            <person name="Miyazaki M."/>
            <person name="Nogi Y."/>
            <person name="Fujiwara Y."/>
            <person name="Kawato M."/>
            <person name="Kubokawa K."/>
            <person name="Horikoshi K."/>
        </authorList>
    </citation>
    <scope>NUCLEOTIDE SEQUENCE [LARGE SCALE GENOMIC DNA]</scope>
    <source>
        <strain evidence="5 6">JAMM 1380</strain>
    </source>
</reference>
<evidence type="ECO:0000313" key="5">
    <source>
        <dbReference type="EMBL" id="BBB30566.1"/>
    </source>
</evidence>
<proteinExistence type="inferred from homology"/>
<dbReference type="InterPro" id="IPR025997">
    <property type="entry name" value="SBP_2_dom"/>
</dbReference>
<evidence type="ECO:0000256" key="1">
    <source>
        <dbReference type="ARBA" id="ARBA00004196"/>
    </source>
</evidence>
<accession>A0A7R6PLT9</accession>
<dbReference type="RefSeq" id="WP_201347743.1">
    <property type="nucleotide sequence ID" value="NZ_AP014546.1"/>
</dbReference>
<name>A0A7R6PLT9_9GAMM</name>